<dbReference type="WBParaSite" id="SPAL_0001753700.1">
    <property type="protein sequence ID" value="SPAL_0001753700.1"/>
    <property type="gene ID" value="SPAL_0001753700"/>
</dbReference>
<evidence type="ECO:0000313" key="1">
    <source>
        <dbReference type="Proteomes" id="UP000046392"/>
    </source>
</evidence>
<proteinExistence type="predicted"/>
<dbReference type="AlphaFoldDB" id="A0A0N5CI78"/>
<keyword evidence="1" id="KW-1185">Reference proteome</keyword>
<dbReference type="Proteomes" id="UP000046392">
    <property type="component" value="Unplaced"/>
</dbReference>
<accession>A0A0N5CI78</accession>
<sequence>MGNLKPTKSLLLYTVQNPEGKFSCIYKVPICEIEKSQNYKLISNKTYPDVEYPFNGPKYEANCSRHLNSFTHLRGIQFKDDKTIIVNL</sequence>
<name>A0A0N5CI78_STREA</name>
<organism evidence="1 2">
    <name type="scientific">Strongyloides papillosus</name>
    <name type="common">Intestinal threadworm</name>
    <dbReference type="NCBI Taxonomy" id="174720"/>
    <lineage>
        <taxon>Eukaryota</taxon>
        <taxon>Metazoa</taxon>
        <taxon>Ecdysozoa</taxon>
        <taxon>Nematoda</taxon>
        <taxon>Chromadorea</taxon>
        <taxon>Rhabditida</taxon>
        <taxon>Tylenchina</taxon>
        <taxon>Panagrolaimomorpha</taxon>
        <taxon>Strongyloidoidea</taxon>
        <taxon>Strongyloididae</taxon>
        <taxon>Strongyloides</taxon>
    </lineage>
</organism>
<evidence type="ECO:0000313" key="2">
    <source>
        <dbReference type="WBParaSite" id="SPAL_0001753700.1"/>
    </source>
</evidence>
<protein>
    <submittedName>
        <fullName evidence="2">Uncharacterized protein</fullName>
    </submittedName>
</protein>
<reference evidence="2" key="1">
    <citation type="submission" date="2017-02" db="UniProtKB">
        <authorList>
            <consortium name="WormBaseParasite"/>
        </authorList>
    </citation>
    <scope>IDENTIFICATION</scope>
</reference>